<feature type="binding site" evidence="7">
    <location>
        <position position="99"/>
    </location>
    <ligand>
        <name>Zn(2+)</name>
        <dbReference type="ChEBI" id="CHEBI:29105"/>
    </ligand>
</feature>
<dbReference type="InterPro" id="IPR002481">
    <property type="entry name" value="FUR"/>
</dbReference>
<evidence type="ECO:0000313" key="10">
    <source>
        <dbReference type="Proteomes" id="UP000000442"/>
    </source>
</evidence>
<dbReference type="Proteomes" id="UP000000442">
    <property type="component" value="Chromosome"/>
</dbReference>
<keyword evidence="5" id="KW-0238">DNA-binding</keyword>
<dbReference type="Gene3D" id="3.30.1490.190">
    <property type="match status" value="1"/>
</dbReference>
<dbReference type="Gene3D" id="1.10.10.10">
    <property type="entry name" value="Winged helix-like DNA-binding domain superfamily/Winged helix DNA-binding domain"/>
    <property type="match status" value="1"/>
</dbReference>
<dbReference type="InterPro" id="IPR036390">
    <property type="entry name" value="WH_DNA-bd_sf"/>
</dbReference>
<dbReference type="SUPFAM" id="SSF46785">
    <property type="entry name" value="Winged helix' DNA-binding domain"/>
    <property type="match status" value="1"/>
</dbReference>
<evidence type="ECO:0000313" key="9">
    <source>
        <dbReference type="EMBL" id="ACN13258.1"/>
    </source>
</evidence>
<evidence type="ECO:0000256" key="4">
    <source>
        <dbReference type="ARBA" id="ARBA00023015"/>
    </source>
</evidence>
<comment type="cofactor">
    <cofactor evidence="8">
        <name>Mn(2+)</name>
        <dbReference type="ChEBI" id="CHEBI:29035"/>
    </cofactor>
    <cofactor evidence="8">
        <name>Fe(2+)</name>
        <dbReference type="ChEBI" id="CHEBI:29033"/>
    </cofactor>
    <text evidence="8">Binds 1 Mn(2+) or Fe(2+) ion per subunit.</text>
</comment>
<dbReference type="STRING" id="177437.HRM2_01360"/>
<dbReference type="GO" id="GO:0003700">
    <property type="term" value="F:DNA-binding transcription factor activity"/>
    <property type="evidence" value="ECO:0007669"/>
    <property type="project" value="InterPro"/>
</dbReference>
<feature type="binding site" evidence="8">
    <location>
        <position position="131"/>
    </location>
    <ligand>
        <name>Fe cation</name>
        <dbReference type="ChEBI" id="CHEBI:24875"/>
    </ligand>
</feature>
<comment type="similarity">
    <text evidence="1">Belongs to the Fur family.</text>
</comment>
<feature type="binding site" evidence="7">
    <location>
        <position position="139"/>
    </location>
    <ligand>
        <name>Zn(2+)</name>
        <dbReference type="ChEBI" id="CHEBI:29105"/>
    </ligand>
</feature>
<protein>
    <submittedName>
        <fullName evidence="9">FurA</fullName>
    </submittedName>
</protein>
<keyword evidence="4" id="KW-0805">Transcription regulation</keyword>
<keyword evidence="3 7" id="KW-0862">Zinc</keyword>
<comment type="cofactor">
    <cofactor evidence="7">
        <name>Zn(2+)</name>
        <dbReference type="ChEBI" id="CHEBI:29105"/>
    </cofactor>
    <text evidence="7">Binds 1 zinc ion per subunit.</text>
</comment>
<keyword evidence="6" id="KW-0804">Transcription</keyword>
<dbReference type="eggNOG" id="COG0735">
    <property type="taxonomic scope" value="Bacteria"/>
</dbReference>
<dbReference type="HOGENOM" id="CLU_096072_3_1_7"/>
<evidence type="ECO:0000256" key="7">
    <source>
        <dbReference type="PIRSR" id="PIRSR602481-1"/>
    </source>
</evidence>
<feature type="binding site" evidence="7">
    <location>
        <position position="102"/>
    </location>
    <ligand>
        <name>Zn(2+)</name>
        <dbReference type="ChEBI" id="CHEBI:29105"/>
    </ligand>
</feature>
<accession>C0QEE1</accession>
<dbReference type="GO" id="GO:1900376">
    <property type="term" value="P:regulation of secondary metabolite biosynthetic process"/>
    <property type="evidence" value="ECO:0007669"/>
    <property type="project" value="TreeGrafter"/>
</dbReference>
<dbReference type="GO" id="GO:0008270">
    <property type="term" value="F:zinc ion binding"/>
    <property type="evidence" value="ECO:0007669"/>
    <property type="project" value="TreeGrafter"/>
</dbReference>
<dbReference type="GO" id="GO:0045892">
    <property type="term" value="P:negative regulation of DNA-templated transcription"/>
    <property type="evidence" value="ECO:0007669"/>
    <property type="project" value="TreeGrafter"/>
</dbReference>
<evidence type="ECO:0000256" key="5">
    <source>
        <dbReference type="ARBA" id="ARBA00023125"/>
    </source>
</evidence>
<keyword evidence="10" id="KW-1185">Reference proteome</keyword>
<dbReference type="KEGG" id="dat:HRM2_01360"/>
<gene>
    <name evidence="9" type="primary">furA</name>
    <name evidence="9" type="ordered locus">HRM2_01360</name>
</gene>
<dbReference type="AlphaFoldDB" id="C0QEE1"/>
<evidence type="ECO:0000256" key="3">
    <source>
        <dbReference type="ARBA" id="ARBA00022833"/>
    </source>
</evidence>
<dbReference type="RefSeq" id="WP_012662507.1">
    <property type="nucleotide sequence ID" value="NC_012108.1"/>
</dbReference>
<evidence type="ECO:0000256" key="8">
    <source>
        <dbReference type="PIRSR" id="PIRSR602481-2"/>
    </source>
</evidence>
<keyword evidence="8" id="KW-0408">Iron</keyword>
<dbReference type="OrthoDB" id="8659436at2"/>
<feature type="binding site" evidence="7">
    <location>
        <position position="142"/>
    </location>
    <ligand>
        <name>Zn(2+)</name>
        <dbReference type="ChEBI" id="CHEBI:29105"/>
    </ligand>
</feature>
<dbReference type="GO" id="GO:0000976">
    <property type="term" value="F:transcription cis-regulatory region binding"/>
    <property type="evidence" value="ECO:0007669"/>
    <property type="project" value="TreeGrafter"/>
</dbReference>
<proteinExistence type="inferred from homology"/>
<reference evidence="9 10" key="1">
    <citation type="journal article" date="2009" name="Environ. Microbiol.">
        <title>Genome sequence of Desulfobacterium autotrophicum HRM2, a marine sulfate reducer oxidizing organic carbon completely to carbon dioxide.</title>
        <authorList>
            <person name="Strittmatter A.W."/>
            <person name="Liesegang H."/>
            <person name="Rabus R."/>
            <person name="Decker I."/>
            <person name="Amann J."/>
            <person name="Andres S."/>
            <person name="Henne A."/>
            <person name="Fricke W.F."/>
            <person name="Martinez-Arias R."/>
            <person name="Bartels D."/>
            <person name="Goesmann A."/>
            <person name="Krause L."/>
            <person name="Puehler A."/>
            <person name="Klenk H.P."/>
            <person name="Richter M."/>
            <person name="Schuler M."/>
            <person name="Gloeckner F.O."/>
            <person name="Meyerdierks A."/>
            <person name="Gottschalk G."/>
            <person name="Amann R."/>
        </authorList>
    </citation>
    <scope>NUCLEOTIDE SEQUENCE [LARGE SCALE GENOMIC DNA]</scope>
    <source>
        <strain evidence="10">ATCC 43914 / DSM 3382 / HRM2</strain>
    </source>
</reference>
<name>C0QEE1_DESAH</name>
<dbReference type="PANTHER" id="PTHR33202">
    <property type="entry name" value="ZINC UPTAKE REGULATION PROTEIN"/>
    <property type="match status" value="1"/>
</dbReference>
<sequence length="147" mass="16819">MKSQKTRFETIIQKLRDNGHKITPQRIAIVKIIAKSIGHPSVEDIYHQIKIDFPTMSLATVYRNIVLIKSLGEVLELGFPDGSNRYDGNKPYPHPHVICIKCKKIVDPDLDSLDNMTKEVEEETNFKILNHRLDFFGICSNCLAKKV</sequence>
<evidence type="ECO:0000256" key="6">
    <source>
        <dbReference type="ARBA" id="ARBA00023163"/>
    </source>
</evidence>
<evidence type="ECO:0000256" key="1">
    <source>
        <dbReference type="ARBA" id="ARBA00007957"/>
    </source>
</evidence>
<dbReference type="InterPro" id="IPR036388">
    <property type="entry name" value="WH-like_DNA-bd_sf"/>
</dbReference>
<dbReference type="Pfam" id="PF01475">
    <property type="entry name" value="FUR"/>
    <property type="match status" value="1"/>
</dbReference>
<evidence type="ECO:0000256" key="2">
    <source>
        <dbReference type="ARBA" id="ARBA00022491"/>
    </source>
</evidence>
<keyword evidence="2" id="KW-0678">Repressor</keyword>
<dbReference type="CDD" id="cd07153">
    <property type="entry name" value="Fur_like"/>
    <property type="match status" value="1"/>
</dbReference>
<keyword evidence="7" id="KW-0479">Metal-binding</keyword>
<dbReference type="InterPro" id="IPR043135">
    <property type="entry name" value="Fur_C"/>
</dbReference>
<organism evidence="9 10">
    <name type="scientific">Desulforapulum autotrophicum (strain ATCC 43914 / DSM 3382 / VKM B-1955 / HRM2)</name>
    <name type="common">Desulfobacterium autotrophicum</name>
    <dbReference type="NCBI Taxonomy" id="177437"/>
    <lineage>
        <taxon>Bacteria</taxon>
        <taxon>Pseudomonadati</taxon>
        <taxon>Thermodesulfobacteriota</taxon>
        <taxon>Desulfobacteria</taxon>
        <taxon>Desulfobacterales</taxon>
        <taxon>Desulfobacteraceae</taxon>
        <taxon>Desulforapulum</taxon>
    </lineage>
</organism>
<dbReference type="EMBL" id="CP001087">
    <property type="protein sequence ID" value="ACN13258.1"/>
    <property type="molecule type" value="Genomic_DNA"/>
</dbReference>
<dbReference type="PANTHER" id="PTHR33202:SF7">
    <property type="entry name" value="FERRIC UPTAKE REGULATION PROTEIN"/>
    <property type="match status" value="1"/>
</dbReference>